<reference evidence="4" key="1">
    <citation type="journal article" date="2005" name="Nature">
        <title>The map-based sequence of the rice genome.</title>
        <authorList>
            <consortium name="International rice genome sequencing project (IRGSP)"/>
            <person name="Matsumoto T."/>
            <person name="Wu J."/>
            <person name="Kanamori H."/>
            <person name="Katayose Y."/>
            <person name="Fujisawa M."/>
            <person name="Namiki N."/>
            <person name="Mizuno H."/>
            <person name="Yamamoto K."/>
            <person name="Antonio B.A."/>
            <person name="Baba T."/>
            <person name="Sakata K."/>
            <person name="Nagamura Y."/>
            <person name="Aoki H."/>
            <person name="Arikawa K."/>
            <person name="Arita K."/>
            <person name="Bito T."/>
            <person name="Chiden Y."/>
            <person name="Fujitsuka N."/>
            <person name="Fukunaka R."/>
            <person name="Hamada M."/>
            <person name="Harada C."/>
            <person name="Hayashi A."/>
            <person name="Hijishita S."/>
            <person name="Honda M."/>
            <person name="Hosokawa S."/>
            <person name="Ichikawa Y."/>
            <person name="Idonuma A."/>
            <person name="Iijima M."/>
            <person name="Ikeda M."/>
            <person name="Ikeno M."/>
            <person name="Ito K."/>
            <person name="Ito S."/>
            <person name="Ito T."/>
            <person name="Ito Y."/>
            <person name="Ito Y."/>
            <person name="Iwabuchi A."/>
            <person name="Kamiya K."/>
            <person name="Karasawa W."/>
            <person name="Kurita K."/>
            <person name="Katagiri S."/>
            <person name="Kikuta A."/>
            <person name="Kobayashi H."/>
            <person name="Kobayashi N."/>
            <person name="Machita K."/>
            <person name="Maehara T."/>
            <person name="Masukawa M."/>
            <person name="Mizubayashi T."/>
            <person name="Mukai Y."/>
            <person name="Nagasaki H."/>
            <person name="Nagata Y."/>
            <person name="Naito S."/>
            <person name="Nakashima M."/>
            <person name="Nakama Y."/>
            <person name="Nakamichi Y."/>
            <person name="Nakamura M."/>
            <person name="Meguro A."/>
            <person name="Negishi M."/>
            <person name="Ohta I."/>
            <person name="Ohta T."/>
            <person name="Okamoto M."/>
            <person name="Ono N."/>
            <person name="Saji S."/>
            <person name="Sakaguchi M."/>
            <person name="Sakai K."/>
            <person name="Shibata M."/>
            <person name="Shimokawa T."/>
            <person name="Song J."/>
            <person name="Takazaki Y."/>
            <person name="Terasawa K."/>
            <person name="Tsugane M."/>
            <person name="Tsuji K."/>
            <person name="Ueda S."/>
            <person name="Waki K."/>
            <person name="Yamagata H."/>
            <person name="Yamamoto M."/>
            <person name="Yamamoto S."/>
            <person name="Yamane H."/>
            <person name="Yoshiki S."/>
            <person name="Yoshihara R."/>
            <person name="Yukawa K."/>
            <person name="Zhong H."/>
            <person name="Yano M."/>
            <person name="Yuan Q."/>
            <person name="Ouyang S."/>
            <person name="Liu J."/>
            <person name="Jones K.M."/>
            <person name="Gansberger K."/>
            <person name="Moffat K."/>
            <person name="Hill J."/>
            <person name="Bera J."/>
            <person name="Fadrosh D."/>
            <person name="Jin S."/>
            <person name="Johri S."/>
            <person name="Kim M."/>
            <person name="Overton L."/>
            <person name="Reardon M."/>
            <person name="Tsitrin T."/>
            <person name="Vuong H."/>
            <person name="Weaver B."/>
            <person name="Ciecko A."/>
            <person name="Tallon L."/>
            <person name="Jackson J."/>
            <person name="Pai G."/>
            <person name="Aken S.V."/>
            <person name="Utterback T."/>
            <person name="Reidmuller S."/>
            <person name="Feldblyum T."/>
            <person name="Hsiao J."/>
            <person name="Zismann V."/>
            <person name="Iobst S."/>
            <person name="de Vazeille A.R."/>
            <person name="Buell C.R."/>
            <person name="Ying K."/>
            <person name="Li Y."/>
            <person name="Lu T."/>
            <person name="Huang Y."/>
            <person name="Zhao Q."/>
            <person name="Feng Q."/>
            <person name="Zhang L."/>
            <person name="Zhu J."/>
            <person name="Weng Q."/>
            <person name="Mu J."/>
            <person name="Lu Y."/>
            <person name="Fan D."/>
            <person name="Liu Y."/>
            <person name="Guan J."/>
            <person name="Zhang Y."/>
            <person name="Yu S."/>
            <person name="Liu X."/>
            <person name="Zhang Y."/>
            <person name="Hong G."/>
            <person name="Han B."/>
            <person name="Choisne N."/>
            <person name="Demange N."/>
            <person name="Orjeda G."/>
            <person name="Samain S."/>
            <person name="Cattolico L."/>
            <person name="Pelletier E."/>
            <person name="Couloux A."/>
            <person name="Segurens B."/>
            <person name="Wincker P."/>
            <person name="D'Hont A."/>
            <person name="Scarpelli C."/>
            <person name="Weissenbach J."/>
            <person name="Salanoubat M."/>
            <person name="Quetier F."/>
            <person name="Yu Y."/>
            <person name="Kim H.R."/>
            <person name="Rambo T."/>
            <person name="Currie J."/>
            <person name="Collura K."/>
            <person name="Luo M."/>
            <person name="Yang T."/>
            <person name="Ammiraju J.S.S."/>
            <person name="Engler F."/>
            <person name="Soderlund C."/>
            <person name="Wing R.A."/>
            <person name="Palmer L.E."/>
            <person name="de la Bastide M."/>
            <person name="Spiegel L."/>
            <person name="Nascimento L."/>
            <person name="Zutavern T."/>
            <person name="O'Shaughnessy A."/>
            <person name="Dike S."/>
            <person name="Dedhia N."/>
            <person name="Preston R."/>
            <person name="Balija V."/>
            <person name="McCombie W.R."/>
            <person name="Chow T."/>
            <person name="Chen H."/>
            <person name="Chung M."/>
            <person name="Chen C."/>
            <person name="Shaw J."/>
            <person name="Wu H."/>
            <person name="Hsiao K."/>
            <person name="Chao Y."/>
            <person name="Chu M."/>
            <person name="Cheng C."/>
            <person name="Hour A."/>
            <person name="Lee P."/>
            <person name="Lin S."/>
            <person name="Lin Y."/>
            <person name="Liou J."/>
            <person name="Liu S."/>
            <person name="Hsing Y."/>
            <person name="Raghuvanshi S."/>
            <person name="Mohanty A."/>
            <person name="Bharti A.K."/>
            <person name="Gaur A."/>
            <person name="Gupta V."/>
            <person name="Kumar D."/>
            <person name="Ravi V."/>
            <person name="Vij S."/>
            <person name="Kapur A."/>
            <person name="Khurana P."/>
            <person name="Khurana P."/>
            <person name="Khurana J.P."/>
            <person name="Tyagi A.K."/>
            <person name="Gaikwad K."/>
            <person name="Singh A."/>
            <person name="Dalal V."/>
            <person name="Srivastava S."/>
            <person name="Dixit A."/>
            <person name="Pal A.K."/>
            <person name="Ghazi I.A."/>
            <person name="Yadav M."/>
            <person name="Pandit A."/>
            <person name="Bhargava A."/>
            <person name="Sureshbabu K."/>
            <person name="Batra K."/>
            <person name="Sharma T.R."/>
            <person name="Mohapatra T."/>
            <person name="Singh N.K."/>
            <person name="Messing J."/>
            <person name="Nelson A.B."/>
            <person name="Fuks G."/>
            <person name="Kavchok S."/>
            <person name="Keizer G."/>
            <person name="Linton E."/>
            <person name="Llaca V."/>
            <person name="Song R."/>
            <person name="Tanyolac B."/>
            <person name="Young S."/>
            <person name="Ho-Il K."/>
            <person name="Hahn J.H."/>
            <person name="Sangsakoo G."/>
            <person name="Vanavichit A."/>
            <person name="de Mattos Luiz.A.T."/>
            <person name="Zimmer P.D."/>
            <person name="Malone G."/>
            <person name="Dellagostin O."/>
            <person name="de Oliveira A.C."/>
            <person name="Bevan M."/>
            <person name="Bancroft I."/>
            <person name="Minx P."/>
            <person name="Cordum H."/>
            <person name="Wilson R."/>
            <person name="Cheng Z."/>
            <person name="Jin W."/>
            <person name="Jiang J."/>
            <person name="Leong S.A."/>
            <person name="Iwama H."/>
            <person name="Gojobori T."/>
            <person name="Itoh T."/>
            <person name="Niimura Y."/>
            <person name="Fujii Y."/>
            <person name="Habara T."/>
            <person name="Sakai H."/>
            <person name="Sato Y."/>
            <person name="Wilson G."/>
            <person name="Kumar K."/>
            <person name="McCouch S."/>
            <person name="Juretic N."/>
            <person name="Hoen D."/>
            <person name="Wright S."/>
            <person name="Bruskiewich R."/>
            <person name="Bureau T."/>
            <person name="Miyao A."/>
            <person name="Hirochika H."/>
            <person name="Nishikawa T."/>
            <person name="Kadowaki K."/>
            <person name="Sugiura M."/>
            <person name="Burr B."/>
            <person name="Sasaki T."/>
        </authorList>
    </citation>
    <scope>NUCLEOTIDE SEQUENCE [LARGE SCALE GENOMIC DNA]</scope>
    <source>
        <strain evidence="4">cv. Nipponbare</strain>
    </source>
</reference>
<dbReference type="SMR" id="A0A0N7KQE7"/>
<gene>
    <name evidence="3" type="ordered locus">Os09g0246250</name>
    <name evidence="3" type="ORF">OSNPB_090246250</name>
</gene>
<accession>A0A0N7KQE7</accession>
<feature type="non-terminal residue" evidence="3">
    <location>
        <position position="1"/>
    </location>
</feature>
<reference evidence="3 4" key="3">
    <citation type="journal article" date="2013" name="Rice">
        <title>Improvement of the Oryza sativa Nipponbare reference genome using next generation sequence and optical map data.</title>
        <authorList>
            <person name="Kawahara Y."/>
            <person name="de la Bastide M."/>
            <person name="Hamilton J.P."/>
            <person name="Kanamori H."/>
            <person name="McCombie W.R."/>
            <person name="Ouyang S."/>
            <person name="Schwartz D.C."/>
            <person name="Tanaka T."/>
            <person name="Wu J."/>
            <person name="Zhou S."/>
            <person name="Childs K.L."/>
            <person name="Davidson R.M."/>
            <person name="Lin H."/>
            <person name="Quesada-Ocampo L."/>
            <person name="Vaillancourt B."/>
            <person name="Sakai H."/>
            <person name="Lee S.S."/>
            <person name="Kim J."/>
            <person name="Numa H."/>
            <person name="Itoh T."/>
            <person name="Buell C.R."/>
            <person name="Matsumoto T."/>
        </authorList>
    </citation>
    <scope>NUCLEOTIDE SEQUENCE [LARGE SCALE GENOMIC DNA]</scope>
    <source>
        <strain evidence="4">cv. Nipponbare</strain>
    </source>
</reference>
<proteinExistence type="predicted"/>
<dbReference type="EMBL" id="AP014965">
    <property type="protein sequence ID" value="BAT07010.1"/>
    <property type="molecule type" value="Genomic_DNA"/>
</dbReference>
<reference evidence="3 4" key="2">
    <citation type="journal article" date="2013" name="Plant Cell Physiol.">
        <title>Rice Annotation Project Database (RAP-DB): an integrative and interactive database for rice genomics.</title>
        <authorList>
            <person name="Sakai H."/>
            <person name="Lee S.S."/>
            <person name="Tanaka T."/>
            <person name="Numa H."/>
            <person name="Kim J."/>
            <person name="Kawahara Y."/>
            <person name="Wakimoto H."/>
            <person name="Yang C.C."/>
            <person name="Iwamoto M."/>
            <person name="Abe T."/>
            <person name="Yamada Y."/>
            <person name="Muto A."/>
            <person name="Inokuchi H."/>
            <person name="Ikemura T."/>
            <person name="Matsumoto T."/>
            <person name="Sasaki T."/>
            <person name="Itoh T."/>
        </authorList>
    </citation>
    <scope>NUCLEOTIDE SEQUENCE [LARGE SCALE GENOMIC DNA]</scope>
    <source>
        <strain evidence="4">cv. Nipponbare</strain>
    </source>
</reference>
<evidence type="ECO:0000259" key="2">
    <source>
        <dbReference type="PROSITE" id="PS51084"/>
    </source>
</evidence>
<feature type="domain" description="HIT" evidence="2">
    <location>
        <begin position="1"/>
        <end position="55"/>
    </location>
</feature>
<dbReference type="eggNOG" id="KOG3379">
    <property type="taxonomic scope" value="Eukaryota"/>
</dbReference>
<protein>
    <submittedName>
        <fullName evidence="3">Os09g0246250 protein</fullName>
    </submittedName>
</protein>
<dbReference type="PANTHER" id="PTHR46243">
    <property type="entry name" value="BIS(5'-ADENOSYL)-TRIPHOSPHATASE"/>
    <property type="match status" value="1"/>
</dbReference>
<dbReference type="GO" id="GO:0047627">
    <property type="term" value="F:adenylylsulfatase activity"/>
    <property type="evidence" value="ECO:0007669"/>
    <property type="project" value="UniProtKB-ARBA"/>
</dbReference>
<dbReference type="Pfam" id="PF01230">
    <property type="entry name" value="HIT"/>
    <property type="match status" value="1"/>
</dbReference>
<dbReference type="PaxDb" id="39947-A0A0N7KQE7"/>
<dbReference type="InterPro" id="IPR036265">
    <property type="entry name" value="HIT-like_sf"/>
</dbReference>
<dbReference type="InterPro" id="IPR011146">
    <property type="entry name" value="HIT-like"/>
</dbReference>
<dbReference type="InParanoid" id="A0A0N7KQE7"/>
<dbReference type="PROSITE" id="PS51084">
    <property type="entry name" value="HIT_2"/>
    <property type="match status" value="1"/>
</dbReference>
<dbReference type="STRING" id="39947.A0A0N7KQE7"/>
<dbReference type="Gramene" id="Os09t0246250-00">
    <property type="protein sequence ID" value="Os09t0246250-00"/>
    <property type="gene ID" value="Os09g0246250"/>
</dbReference>
<evidence type="ECO:0000313" key="4">
    <source>
        <dbReference type="Proteomes" id="UP000059680"/>
    </source>
</evidence>
<dbReference type="PANTHER" id="PTHR46243:SF1">
    <property type="entry name" value="BIS(5'-ADENOSYL)-TRIPHOSPHATASE"/>
    <property type="match status" value="1"/>
</dbReference>
<feature type="short sequence motif" description="Histidine triad motif" evidence="1">
    <location>
        <begin position="40"/>
        <end position="44"/>
    </location>
</feature>
<evidence type="ECO:0000313" key="3">
    <source>
        <dbReference type="EMBL" id="BAT07010.1"/>
    </source>
</evidence>
<dbReference type="AlphaFoldDB" id="A0A0N7KQE7"/>
<dbReference type="SUPFAM" id="SSF54197">
    <property type="entry name" value="HIT-like"/>
    <property type="match status" value="1"/>
</dbReference>
<organism evidence="3 4">
    <name type="scientific">Oryza sativa subsp. japonica</name>
    <name type="common">Rice</name>
    <dbReference type="NCBI Taxonomy" id="39947"/>
    <lineage>
        <taxon>Eukaryota</taxon>
        <taxon>Viridiplantae</taxon>
        <taxon>Streptophyta</taxon>
        <taxon>Embryophyta</taxon>
        <taxon>Tracheophyta</taxon>
        <taxon>Spermatophyta</taxon>
        <taxon>Magnoliopsida</taxon>
        <taxon>Liliopsida</taxon>
        <taxon>Poales</taxon>
        <taxon>Poaceae</taxon>
        <taxon>BOP clade</taxon>
        <taxon>Oryzoideae</taxon>
        <taxon>Oryzeae</taxon>
        <taxon>Oryzinae</taxon>
        <taxon>Oryza</taxon>
        <taxon>Oryza sativa</taxon>
    </lineage>
</organism>
<name>A0A0N7KQE7_ORYSJ</name>
<dbReference type="GO" id="GO:0004081">
    <property type="term" value="F:bis(5'-nucleosyl)-tetraphosphatase (asymmetrical) activity"/>
    <property type="evidence" value="ECO:0000318"/>
    <property type="project" value="GO_Central"/>
</dbReference>
<keyword evidence="4" id="KW-1185">Reference proteome</keyword>
<sequence length="69" mass="8090">DGELWVIVKDVDVQLLQYHKTSSLTFSIEDGPQASQTVPHVHIHIIPERKEILRKMVKYMMRSMSKKEN</sequence>
<dbReference type="InterPro" id="IPR051884">
    <property type="entry name" value="Bis(5'-adenosyl)-TPase_reg"/>
</dbReference>
<dbReference type="Proteomes" id="UP000059680">
    <property type="component" value="Chromosome 9"/>
</dbReference>
<evidence type="ECO:0000256" key="1">
    <source>
        <dbReference type="PROSITE-ProRule" id="PRU00464"/>
    </source>
</evidence>
<dbReference type="Gene3D" id="3.30.428.10">
    <property type="entry name" value="HIT-like"/>
    <property type="match status" value="1"/>
</dbReference>